<dbReference type="EMBL" id="LGTW01000005">
    <property type="protein sequence ID" value="KWX24380.1"/>
    <property type="molecule type" value="Genomic_DNA"/>
</dbReference>
<dbReference type="SUPFAM" id="SSF54593">
    <property type="entry name" value="Glyoxalase/Bleomycin resistance protein/Dihydroxybiphenyl dioxygenase"/>
    <property type="match status" value="1"/>
</dbReference>
<reference evidence="1 2" key="1">
    <citation type="submission" date="2015-07" db="EMBL/GenBank/DDBJ databases">
        <title>A draft genome sequence of Mycobacterium wolinskyi.</title>
        <authorList>
            <person name="de Man T.J."/>
            <person name="Perry K.A."/>
            <person name="Coulliette A.D."/>
            <person name="Jensen B."/>
            <person name="Toney N.C."/>
            <person name="Limbago B.M."/>
            <person name="Noble-Wang J."/>
        </authorList>
    </citation>
    <scope>NUCLEOTIDE SEQUENCE [LARGE SCALE GENOMIC DNA]</scope>
    <source>
        <strain evidence="1 2">CDC_01</strain>
    </source>
</reference>
<comment type="caution">
    <text evidence="1">The sequence shown here is derived from an EMBL/GenBank/DDBJ whole genome shotgun (WGS) entry which is preliminary data.</text>
</comment>
<evidence type="ECO:0000313" key="2">
    <source>
        <dbReference type="Proteomes" id="UP000070612"/>
    </source>
</evidence>
<dbReference type="InterPro" id="IPR029068">
    <property type="entry name" value="Glyas_Bleomycin-R_OHBP_Dase"/>
</dbReference>
<dbReference type="PATRIC" id="fig|59750.3.peg.6131"/>
<name>A0A132PPW9_9MYCO</name>
<protein>
    <submittedName>
        <fullName evidence="1">Glyoxalase</fullName>
    </submittedName>
</protein>
<gene>
    <name evidence="1" type="ORF">AFM11_10455</name>
</gene>
<organism evidence="1 2">
    <name type="scientific">Mycolicibacterium wolinskyi</name>
    <dbReference type="NCBI Taxonomy" id="59750"/>
    <lineage>
        <taxon>Bacteria</taxon>
        <taxon>Bacillati</taxon>
        <taxon>Actinomycetota</taxon>
        <taxon>Actinomycetes</taxon>
        <taxon>Mycobacteriales</taxon>
        <taxon>Mycobacteriaceae</taxon>
        <taxon>Mycolicibacterium</taxon>
    </lineage>
</organism>
<sequence length="177" mass="19129">MGFDKSVLPGTVCQIGYVVPDLDDAISGWLQMGVGPWFVIRGLSQRVTFRGEPCAVTLSMALSNSGDLQIELIQQLDDTRSVYTEFLGTTGGGFHQLAYWAPDFDGAMAKLDDAGWPKVWWGGEGDGVRFAYFEPPAGAAIVEIMELTDASQGMATFVRQAAARWDGSEPVRELTAG</sequence>
<proteinExistence type="predicted"/>
<dbReference type="Proteomes" id="UP000070612">
    <property type="component" value="Unassembled WGS sequence"/>
</dbReference>
<dbReference type="Pfam" id="PF13669">
    <property type="entry name" value="Glyoxalase_4"/>
    <property type="match status" value="1"/>
</dbReference>
<evidence type="ECO:0000313" key="1">
    <source>
        <dbReference type="EMBL" id="KWX24380.1"/>
    </source>
</evidence>
<dbReference type="Gene3D" id="3.10.180.10">
    <property type="entry name" value="2,3-Dihydroxybiphenyl 1,2-Dioxygenase, domain 1"/>
    <property type="match status" value="1"/>
</dbReference>
<keyword evidence="2" id="KW-1185">Reference proteome</keyword>
<accession>A0A132PPW9</accession>
<dbReference type="STRING" id="59750.AWC31_18890"/>
<dbReference type="AlphaFoldDB" id="A0A132PPW9"/>
<dbReference type="RefSeq" id="WP_067847628.1">
    <property type="nucleotide sequence ID" value="NZ_LGTW01000005.1"/>
</dbReference>